<sequence length="139" mass="15232">MVDTAVVLAEQARRAALIQAVRGRPGLTIEQLQALIAKGTYAQELQEITVSELLRPHSIHSSALEVKSGESLEAAILRVFHQLPDRQLASGFFCRYMGLERWTAQKVLAEMADRGLLVRSGKTSGTRYVLANQATTGRA</sequence>
<dbReference type="Gene3D" id="1.10.10.10">
    <property type="entry name" value="Winged helix-like DNA-binding domain superfamily/Winged helix DNA-binding domain"/>
    <property type="match status" value="1"/>
</dbReference>
<dbReference type="EMBL" id="PVNL01000045">
    <property type="protein sequence ID" value="PRQ08082.1"/>
    <property type="molecule type" value="Genomic_DNA"/>
</dbReference>
<evidence type="ECO:0000313" key="1">
    <source>
        <dbReference type="EMBL" id="PRQ08082.1"/>
    </source>
</evidence>
<accession>A0A2S9YSQ9</accession>
<comment type="caution">
    <text evidence="1">The sequence shown here is derived from an EMBL/GenBank/DDBJ whole genome shotgun (WGS) entry which is preliminary data.</text>
</comment>
<organism evidence="1 2">
    <name type="scientific">Enhygromyxa salina</name>
    <dbReference type="NCBI Taxonomy" id="215803"/>
    <lineage>
        <taxon>Bacteria</taxon>
        <taxon>Pseudomonadati</taxon>
        <taxon>Myxococcota</taxon>
        <taxon>Polyangia</taxon>
        <taxon>Nannocystales</taxon>
        <taxon>Nannocystaceae</taxon>
        <taxon>Enhygromyxa</taxon>
    </lineage>
</organism>
<dbReference type="OrthoDB" id="9837408at2"/>
<proteinExistence type="predicted"/>
<dbReference type="RefSeq" id="WP_106089264.1">
    <property type="nucleotide sequence ID" value="NZ_PVNL01000045.1"/>
</dbReference>
<protein>
    <submittedName>
        <fullName evidence="1">Uncharacterized protein</fullName>
    </submittedName>
</protein>
<dbReference type="Proteomes" id="UP000238823">
    <property type="component" value="Unassembled WGS sequence"/>
</dbReference>
<dbReference type="AlphaFoldDB" id="A0A2S9YSQ9"/>
<gene>
    <name evidence="1" type="ORF">ENSA7_22360</name>
</gene>
<evidence type="ECO:0000313" key="2">
    <source>
        <dbReference type="Proteomes" id="UP000238823"/>
    </source>
</evidence>
<name>A0A2S9YSQ9_9BACT</name>
<reference evidence="1 2" key="1">
    <citation type="submission" date="2018-03" db="EMBL/GenBank/DDBJ databases">
        <title>Draft Genome Sequences of the Obligatory Marine Myxobacteria Enhygromyxa salina SWB007.</title>
        <authorList>
            <person name="Poehlein A."/>
            <person name="Moghaddam J.A."/>
            <person name="Harms H."/>
            <person name="Alanjari M."/>
            <person name="Koenig G.M."/>
            <person name="Daniel R."/>
            <person name="Schaeberle T.F."/>
        </authorList>
    </citation>
    <scope>NUCLEOTIDE SEQUENCE [LARGE SCALE GENOMIC DNA]</scope>
    <source>
        <strain evidence="1 2">SWB007</strain>
    </source>
</reference>
<dbReference type="InterPro" id="IPR036388">
    <property type="entry name" value="WH-like_DNA-bd_sf"/>
</dbReference>